<evidence type="ECO:0000313" key="2">
    <source>
        <dbReference type="Proteomes" id="UP000887023"/>
    </source>
</evidence>
<dbReference type="Gene3D" id="3.40.830.10">
    <property type="entry name" value="LigB-like"/>
    <property type="match status" value="1"/>
</dbReference>
<dbReference type="EMBL" id="CP079105">
    <property type="protein sequence ID" value="QXQ15168.1"/>
    <property type="molecule type" value="Genomic_DNA"/>
</dbReference>
<gene>
    <name evidence="1" type="ORF">KV203_07455</name>
</gene>
<dbReference type="SUPFAM" id="SSF53213">
    <property type="entry name" value="LigB-like"/>
    <property type="match status" value="1"/>
</dbReference>
<organism evidence="1 2">
    <name type="scientific">Skermania pinensis</name>
    <dbReference type="NCBI Taxonomy" id="39122"/>
    <lineage>
        <taxon>Bacteria</taxon>
        <taxon>Bacillati</taxon>
        <taxon>Actinomycetota</taxon>
        <taxon>Actinomycetes</taxon>
        <taxon>Mycobacteriales</taxon>
        <taxon>Gordoniaceae</taxon>
        <taxon>Skermania</taxon>
    </lineage>
</organism>
<dbReference type="Proteomes" id="UP000887023">
    <property type="component" value="Chromosome"/>
</dbReference>
<dbReference type="RefSeq" id="WP_066471772.1">
    <property type="nucleotide sequence ID" value="NZ_CBCRUZ010000019.1"/>
</dbReference>
<sequence length="238" mass="23892">MLIAAALVPSLPALVPELNGADSAETEEVRLAASAECARLDAATTRWTVLGIGPATARYPATTRGTFAGFGVDLVVGLGPDPAGPVDPQLPVSVLVGAWLRGRVAPAVGADAWVVAADAAPAQCAELGAALRRELDAEPTPHGLLVVADGATTLTARAPGYHDPRAAAVQAGVTAALGAADRAALAALDPELCAELGITGRAAYQVLAGALPDAVGSTTYAAAPFGVAYHVGRWEPRR</sequence>
<reference evidence="1" key="1">
    <citation type="submission" date="2021-07" db="EMBL/GenBank/DDBJ databases">
        <title>Candidatus Kaistella beijingensis sp. nov. isolated from a municipal wastewater treatment plant is involved in sludge foaming.</title>
        <authorList>
            <person name="Song Y."/>
            <person name="Liu S.-J."/>
        </authorList>
    </citation>
    <scope>NUCLEOTIDE SEQUENCE</scope>
    <source>
        <strain evidence="1">DSM 43998</strain>
    </source>
</reference>
<evidence type="ECO:0000313" key="1">
    <source>
        <dbReference type="EMBL" id="QXQ15168.1"/>
    </source>
</evidence>
<name>A0ABX8SBC8_9ACTN</name>
<accession>A0ABX8SBC8</accession>
<keyword evidence="2" id="KW-1185">Reference proteome</keyword>
<protein>
    <submittedName>
        <fullName evidence="1">Uncharacterized protein</fullName>
    </submittedName>
</protein>
<proteinExistence type="predicted"/>